<gene>
    <name evidence="7" type="primary">gb22185</name>
    <name evidence="7" type="ORF">PR202_gb22185</name>
</gene>
<proteinExistence type="inferred from homology"/>
<dbReference type="GO" id="GO:0050660">
    <property type="term" value="F:flavin adenine dinucleotide binding"/>
    <property type="evidence" value="ECO:0007669"/>
    <property type="project" value="InterPro"/>
</dbReference>
<comment type="caution">
    <text evidence="7">The sequence shown here is derived from an EMBL/GenBank/DDBJ whole genome shotgun (WGS) entry which is preliminary data.</text>
</comment>
<evidence type="ECO:0000256" key="5">
    <source>
        <dbReference type="ARBA" id="ARBA00023002"/>
    </source>
</evidence>
<dbReference type="Gene3D" id="3.50.50.60">
    <property type="entry name" value="FAD/NAD(P)-binding domain"/>
    <property type="match status" value="1"/>
</dbReference>
<name>A0AAV5FF54_ELECO</name>
<sequence>MEHPGLIKIAMHGGTPCDARDSSSSSSGDSALVEPVARWIDAVLTDHVETAGGPVRRVACMYSMAPDEDFVIDFLGGEFGKDVVVGAGFSGHGFKMAPAVGRILAEMAMDGEARTAAEAGVELGFFRIGRFVDNPKGNLKDSAEDEA</sequence>
<dbReference type="Gene3D" id="3.30.9.10">
    <property type="entry name" value="D-Amino Acid Oxidase, subunit A, domain 2"/>
    <property type="match status" value="1"/>
</dbReference>
<comment type="cofactor">
    <cofactor evidence="1">
        <name>FAD</name>
        <dbReference type="ChEBI" id="CHEBI:57692"/>
    </cofactor>
</comment>
<keyword evidence="3" id="KW-0285">Flavoprotein</keyword>
<evidence type="ECO:0000259" key="6">
    <source>
        <dbReference type="Pfam" id="PF01266"/>
    </source>
</evidence>
<keyword evidence="4" id="KW-0274">FAD</keyword>
<feature type="domain" description="FAD dependent oxidoreductase" evidence="6">
    <location>
        <begin position="13"/>
        <end position="107"/>
    </location>
</feature>
<evidence type="ECO:0000256" key="4">
    <source>
        <dbReference type="ARBA" id="ARBA00022827"/>
    </source>
</evidence>
<protein>
    <recommendedName>
        <fullName evidence="6">FAD dependent oxidoreductase domain-containing protein</fullName>
    </recommendedName>
</protein>
<dbReference type="InterPro" id="IPR045170">
    <property type="entry name" value="MTOX"/>
</dbReference>
<evidence type="ECO:0000256" key="2">
    <source>
        <dbReference type="ARBA" id="ARBA00010989"/>
    </source>
</evidence>
<evidence type="ECO:0000256" key="1">
    <source>
        <dbReference type="ARBA" id="ARBA00001974"/>
    </source>
</evidence>
<dbReference type="PANTHER" id="PTHR10961:SF7">
    <property type="entry name" value="FAD DEPENDENT OXIDOREDUCTASE DOMAIN-CONTAINING PROTEIN"/>
    <property type="match status" value="1"/>
</dbReference>
<dbReference type="InterPro" id="IPR036188">
    <property type="entry name" value="FAD/NAD-bd_sf"/>
</dbReference>
<dbReference type="EMBL" id="BQKI01000085">
    <property type="protein sequence ID" value="GJN33567.1"/>
    <property type="molecule type" value="Genomic_DNA"/>
</dbReference>
<accession>A0AAV5FF54</accession>
<organism evidence="7 8">
    <name type="scientific">Eleusine coracana subsp. coracana</name>
    <dbReference type="NCBI Taxonomy" id="191504"/>
    <lineage>
        <taxon>Eukaryota</taxon>
        <taxon>Viridiplantae</taxon>
        <taxon>Streptophyta</taxon>
        <taxon>Embryophyta</taxon>
        <taxon>Tracheophyta</taxon>
        <taxon>Spermatophyta</taxon>
        <taxon>Magnoliopsida</taxon>
        <taxon>Liliopsida</taxon>
        <taxon>Poales</taxon>
        <taxon>Poaceae</taxon>
        <taxon>PACMAD clade</taxon>
        <taxon>Chloridoideae</taxon>
        <taxon>Cynodonteae</taxon>
        <taxon>Eleusininae</taxon>
        <taxon>Eleusine</taxon>
    </lineage>
</organism>
<dbReference type="Proteomes" id="UP001054889">
    <property type="component" value="Unassembled WGS sequence"/>
</dbReference>
<keyword evidence="5" id="KW-0560">Oxidoreductase</keyword>
<reference evidence="7" key="1">
    <citation type="journal article" date="2018" name="DNA Res.">
        <title>Multiple hybrid de novo genome assembly of finger millet, an orphan allotetraploid crop.</title>
        <authorList>
            <person name="Hatakeyama M."/>
            <person name="Aluri S."/>
            <person name="Balachadran M.T."/>
            <person name="Sivarajan S.R."/>
            <person name="Patrignani A."/>
            <person name="Gruter S."/>
            <person name="Poveda L."/>
            <person name="Shimizu-Inatsugi R."/>
            <person name="Baeten J."/>
            <person name="Francoijs K.J."/>
            <person name="Nataraja K.N."/>
            <person name="Reddy Y.A.N."/>
            <person name="Phadnis S."/>
            <person name="Ravikumar R.L."/>
            <person name="Schlapbach R."/>
            <person name="Sreeman S.M."/>
            <person name="Shimizu K.K."/>
        </authorList>
    </citation>
    <scope>NUCLEOTIDE SEQUENCE</scope>
</reference>
<comment type="similarity">
    <text evidence="2">Belongs to the MSOX/MTOX family.</text>
</comment>
<keyword evidence="8" id="KW-1185">Reference proteome</keyword>
<evidence type="ECO:0000313" key="7">
    <source>
        <dbReference type="EMBL" id="GJN33567.1"/>
    </source>
</evidence>
<evidence type="ECO:0000313" key="8">
    <source>
        <dbReference type="Proteomes" id="UP001054889"/>
    </source>
</evidence>
<evidence type="ECO:0000256" key="3">
    <source>
        <dbReference type="ARBA" id="ARBA00022630"/>
    </source>
</evidence>
<reference evidence="7" key="2">
    <citation type="submission" date="2021-12" db="EMBL/GenBank/DDBJ databases">
        <title>Resequencing data analysis of finger millet.</title>
        <authorList>
            <person name="Hatakeyama M."/>
            <person name="Aluri S."/>
            <person name="Balachadran M.T."/>
            <person name="Sivarajan S.R."/>
            <person name="Poveda L."/>
            <person name="Shimizu-Inatsugi R."/>
            <person name="Schlapbach R."/>
            <person name="Sreeman S.M."/>
            <person name="Shimizu K.K."/>
        </authorList>
    </citation>
    <scope>NUCLEOTIDE SEQUENCE</scope>
</reference>
<dbReference type="Pfam" id="PF01266">
    <property type="entry name" value="DAO"/>
    <property type="match status" value="1"/>
</dbReference>
<dbReference type="GO" id="GO:0008115">
    <property type="term" value="F:sarcosine oxidase activity"/>
    <property type="evidence" value="ECO:0007669"/>
    <property type="project" value="TreeGrafter"/>
</dbReference>
<dbReference type="PANTHER" id="PTHR10961">
    <property type="entry name" value="PEROXISOMAL SARCOSINE OXIDASE"/>
    <property type="match status" value="1"/>
</dbReference>
<dbReference type="InterPro" id="IPR006076">
    <property type="entry name" value="FAD-dep_OxRdtase"/>
</dbReference>
<dbReference type="AlphaFoldDB" id="A0AAV5FF54"/>